<gene>
    <name evidence="3" type="ORF">ACFPM3_16470</name>
</gene>
<feature type="coiled-coil region" evidence="1">
    <location>
        <begin position="149"/>
        <end position="178"/>
    </location>
</feature>
<evidence type="ECO:0000313" key="4">
    <source>
        <dbReference type="Proteomes" id="UP001595829"/>
    </source>
</evidence>
<name>A0ABV9XHC0_9ACTN</name>
<keyword evidence="4" id="KW-1185">Reference proteome</keyword>
<reference evidence="4" key="1">
    <citation type="journal article" date="2019" name="Int. J. Syst. Evol. Microbiol.">
        <title>The Global Catalogue of Microorganisms (GCM) 10K type strain sequencing project: providing services to taxonomists for standard genome sequencing and annotation.</title>
        <authorList>
            <consortium name="The Broad Institute Genomics Platform"/>
            <consortium name="The Broad Institute Genome Sequencing Center for Infectious Disease"/>
            <person name="Wu L."/>
            <person name="Ma J."/>
        </authorList>
    </citation>
    <scope>NUCLEOTIDE SEQUENCE [LARGE SCALE GENOMIC DNA]</scope>
    <source>
        <strain evidence="4">CGMCC 4.1648</strain>
    </source>
</reference>
<organism evidence="3 4">
    <name type="scientific">Streptomyces coeruleoprunus</name>
    <dbReference type="NCBI Taxonomy" id="285563"/>
    <lineage>
        <taxon>Bacteria</taxon>
        <taxon>Bacillati</taxon>
        <taxon>Actinomycetota</taxon>
        <taxon>Actinomycetes</taxon>
        <taxon>Kitasatosporales</taxon>
        <taxon>Streptomycetaceae</taxon>
        <taxon>Streptomyces</taxon>
    </lineage>
</organism>
<dbReference type="RefSeq" id="WP_345687766.1">
    <property type="nucleotide sequence ID" value="NZ_BAABIT010000001.1"/>
</dbReference>
<sequence length="324" mass="35814">MSGAGTDEVRNHVITVERKTVGVGVRNLCGVRFVPSPDGVPAEDFVVHRVRHGQAYGRSIRVTEAQYERWSGAERAYLDALSRAYERLARAHGTESSVDLHGGGWSYRLASRPFPWPGWRRRMAERSEAAQREFVARASAATEAYRPVIAEIEAALQRDEAERRAREEAKRREEQRRSAVAAEVAALAVWGCAADDDDPQVLYVYRHDVPPARPVEADGEPMDVRGLERKLKSLRDGRALRRIDWDPAACARVEQDCRDRGAPFPFISWWATVTRSWWNTRPATRGSGASGAVTHVSSHHSSHGVDGSSGGHSCGSHGHGCGGF</sequence>
<proteinExistence type="predicted"/>
<feature type="region of interest" description="Disordered" evidence="2">
    <location>
        <begin position="284"/>
        <end position="314"/>
    </location>
</feature>
<accession>A0ABV9XHC0</accession>
<protein>
    <submittedName>
        <fullName evidence="3">Uncharacterized protein</fullName>
    </submittedName>
</protein>
<comment type="caution">
    <text evidence="3">The sequence shown here is derived from an EMBL/GenBank/DDBJ whole genome shotgun (WGS) entry which is preliminary data.</text>
</comment>
<dbReference type="Proteomes" id="UP001595829">
    <property type="component" value="Unassembled WGS sequence"/>
</dbReference>
<evidence type="ECO:0000313" key="3">
    <source>
        <dbReference type="EMBL" id="MFC5023736.1"/>
    </source>
</evidence>
<keyword evidence="1" id="KW-0175">Coiled coil</keyword>
<evidence type="ECO:0000256" key="2">
    <source>
        <dbReference type="SAM" id="MobiDB-lite"/>
    </source>
</evidence>
<evidence type="ECO:0000256" key="1">
    <source>
        <dbReference type="SAM" id="Coils"/>
    </source>
</evidence>
<dbReference type="EMBL" id="JBHSJD010000011">
    <property type="protein sequence ID" value="MFC5023736.1"/>
    <property type="molecule type" value="Genomic_DNA"/>
</dbReference>